<keyword evidence="4" id="KW-1185">Reference proteome</keyword>
<keyword evidence="1" id="KW-1133">Transmembrane helix</keyword>
<evidence type="ECO:0000313" key="3">
    <source>
        <dbReference type="EMBL" id="BBI34327.1"/>
    </source>
</evidence>
<dbReference type="AlphaFoldDB" id="A0A3T1D8B4"/>
<feature type="transmembrane region" description="Helical" evidence="1">
    <location>
        <begin position="5"/>
        <end position="24"/>
    </location>
</feature>
<keyword evidence="1" id="KW-0812">Transmembrane</keyword>
<reference evidence="3 4" key="1">
    <citation type="submission" date="2019-01" db="EMBL/GenBank/DDBJ databases">
        <title>Complete genome sequence of Cohnella hallensis HS21 isolated from Korean fir (Abies koreana) rhizospheric soil.</title>
        <authorList>
            <person name="Jiang L."/>
            <person name="Kang S.W."/>
            <person name="Kim S."/>
            <person name="Jung J."/>
            <person name="Kim C.Y."/>
            <person name="Kim D.H."/>
            <person name="Kim S.W."/>
            <person name="Lee J."/>
        </authorList>
    </citation>
    <scope>NUCLEOTIDE SEQUENCE [LARGE SCALE GENOMIC DNA]</scope>
    <source>
        <strain evidence="3 4">HS21</strain>
    </source>
</reference>
<evidence type="ECO:0000256" key="1">
    <source>
        <dbReference type="SAM" id="Phobius"/>
    </source>
</evidence>
<organism evidence="3 4">
    <name type="scientific">Cohnella abietis</name>
    <dbReference type="NCBI Taxonomy" id="2507935"/>
    <lineage>
        <taxon>Bacteria</taxon>
        <taxon>Bacillati</taxon>
        <taxon>Bacillota</taxon>
        <taxon>Bacilli</taxon>
        <taxon>Bacillales</taxon>
        <taxon>Paenibacillaceae</taxon>
        <taxon>Cohnella</taxon>
    </lineage>
</organism>
<feature type="domain" description="DUF6199" evidence="2">
    <location>
        <begin position="12"/>
        <end position="67"/>
    </location>
</feature>
<feature type="transmembrane region" description="Helical" evidence="1">
    <location>
        <begin position="52"/>
        <end position="72"/>
    </location>
</feature>
<dbReference type="EMBL" id="AP019400">
    <property type="protein sequence ID" value="BBI34327.1"/>
    <property type="molecule type" value="Genomic_DNA"/>
</dbReference>
<dbReference type="Proteomes" id="UP000289856">
    <property type="component" value="Chromosome"/>
</dbReference>
<dbReference type="KEGG" id="cohn:KCTCHS21_37260"/>
<dbReference type="RefSeq" id="WP_130611464.1">
    <property type="nucleotide sequence ID" value="NZ_AP019400.1"/>
</dbReference>
<dbReference type="InterPro" id="IPR045679">
    <property type="entry name" value="DUF6199"/>
</dbReference>
<name>A0A3T1D8B4_9BACL</name>
<keyword evidence="1" id="KW-0472">Membrane</keyword>
<gene>
    <name evidence="3" type="ORF">KCTCHS21_37260</name>
</gene>
<protein>
    <recommendedName>
        <fullName evidence="2">DUF6199 domain-containing protein</fullName>
    </recommendedName>
</protein>
<accession>A0A3T1D8B4</accession>
<sequence length="107" mass="12410">MGDRILFSCFAFVILIIPGLIGVFNPELSYRMTATNTQKKKPSKSAIKRYKFSSYVSIVIGVIFILLVLLVLQKWEIKIDVKQRKIKWESWHYNWGTSTSSTSVKMF</sequence>
<evidence type="ECO:0000259" key="2">
    <source>
        <dbReference type="Pfam" id="PF19701"/>
    </source>
</evidence>
<proteinExistence type="predicted"/>
<dbReference type="Pfam" id="PF19701">
    <property type="entry name" value="DUF6199"/>
    <property type="match status" value="1"/>
</dbReference>
<evidence type="ECO:0000313" key="4">
    <source>
        <dbReference type="Proteomes" id="UP000289856"/>
    </source>
</evidence>